<feature type="compositionally biased region" description="Polar residues" evidence="1">
    <location>
        <begin position="351"/>
        <end position="360"/>
    </location>
</feature>
<feature type="region of interest" description="Disordered" evidence="1">
    <location>
        <begin position="133"/>
        <end position="197"/>
    </location>
</feature>
<comment type="caution">
    <text evidence="2">The sequence shown here is derived from an EMBL/GenBank/DDBJ whole genome shotgun (WGS) entry which is preliminary data.</text>
</comment>
<gene>
    <name evidence="2" type="ORF">PGQ11_009128</name>
</gene>
<evidence type="ECO:0000313" key="3">
    <source>
        <dbReference type="Proteomes" id="UP001390339"/>
    </source>
</evidence>
<feature type="compositionally biased region" description="Basic residues" evidence="1">
    <location>
        <begin position="22"/>
        <end position="32"/>
    </location>
</feature>
<feature type="region of interest" description="Disordered" evidence="1">
    <location>
        <begin position="407"/>
        <end position="447"/>
    </location>
</feature>
<evidence type="ECO:0000256" key="1">
    <source>
        <dbReference type="SAM" id="MobiDB-lite"/>
    </source>
</evidence>
<dbReference type="EMBL" id="JAPCWZ010000005">
    <property type="protein sequence ID" value="KAK8862893.1"/>
    <property type="molecule type" value="Genomic_DNA"/>
</dbReference>
<feature type="region of interest" description="Disordered" evidence="1">
    <location>
        <begin position="1"/>
        <end position="43"/>
    </location>
</feature>
<organism evidence="2 3">
    <name type="scientific">Apiospora arundinis</name>
    <dbReference type="NCBI Taxonomy" id="335852"/>
    <lineage>
        <taxon>Eukaryota</taxon>
        <taxon>Fungi</taxon>
        <taxon>Dikarya</taxon>
        <taxon>Ascomycota</taxon>
        <taxon>Pezizomycotina</taxon>
        <taxon>Sordariomycetes</taxon>
        <taxon>Xylariomycetidae</taxon>
        <taxon>Amphisphaeriales</taxon>
        <taxon>Apiosporaceae</taxon>
        <taxon>Apiospora</taxon>
    </lineage>
</organism>
<protein>
    <submittedName>
        <fullName evidence="2">Uncharacterized protein</fullName>
    </submittedName>
</protein>
<feature type="compositionally biased region" description="Polar residues" evidence="1">
    <location>
        <begin position="140"/>
        <end position="149"/>
    </location>
</feature>
<name>A0ABR2IH51_9PEZI</name>
<feature type="region of interest" description="Disordered" evidence="1">
    <location>
        <begin position="247"/>
        <end position="277"/>
    </location>
</feature>
<feature type="region of interest" description="Disordered" evidence="1">
    <location>
        <begin position="351"/>
        <end position="371"/>
    </location>
</feature>
<feature type="compositionally biased region" description="Basic and acidic residues" evidence="1">
    <location>
        <begin position="247"/>
        <end position="261"/>
    </location>
</feature>
<feature type="region of interest" description="Disordered" evidence="1">
    <location>
        <begin position="464"/>
        <end position="515"/>
    </location>
</feature>
<feature type="compositionally biased region" description="Low complexity" evidence="1">
    <location>
        <begin position="475"/>
        <end position="491"/>
    </location>
</feature>
<feature type="compositionally biased region" description="Basic and acidic residues" evidence="1">
    <location>
        <begin position="407"/>
        <end position="418"/>
    </location>
</feature>
<keyword evidence="3" id="KW-1185">Reference proteome</keyword>
<accession>A0ABR2IH51</accession>
<reference evidence="2 3" key="1">
    <citation type="journal article" date="2024" name="IMA Fungus">
        <title>Apiospora arundinis, a panoply of carbohydrate-active enzymes and secondary metabolites.</title>
        <authorList>
            <person name="Sorensen T."/>
            <person name="Petersen C."/>
            <person name="Muurmann A.T."/>
            <person name="Christiansen J.V."/>
            <person name="Brundto M.L."/>
            <person name="Overgaard C.K."/>
            <person name="Boysen A.T."/>
            <person name="Wollenberg R.D."/>
            <person name="Larsen T.O."/>
            <person name="Sorensen J.L."/>
            <person name="Nielsen K.L."/>
            <person name="Sondergaard T.E."/>
        </authorList>
    </citation>
    <scope>NUCLEOTIDE SEQUENCE [LARGE SCALE GENOMIC DNA]</scope>
    <source>
        <strain evidence="2 3">AAU 773</strain>
    </source>
</reference>
<dbReference type="Proteomes" id="UP001390339">
    <property type="component" value="Unassembled WGS sequence"/>
</dbReference>
<evidence type="ECO:0000313" key="2">
    <source>
        <dbReference type="EMBL" id="KAK8862893.1"/>
    </source>
</evidence>
<sequence length="515" mass="55790">MQFARVNPRTDLALALPIKPPVKQHVRPKPQHPPKSSPPDPEDLRRRLYIVLSEQNAQREARRLRTQKTNNGAMDPPITGPAAALGGDVDATVTSVYTRKSATTTSFAARAAAATSTAGTAPAALNVVIAPPRADANRGSHGSSSNKGQNLRRADSKMDAAGAAKDVKRSKSSSSSKAKKSTPAANGAAKEQEQHHPAEPYHHVPQVAAQQFARTATAKASLGDMSSVHPLSRQALKFHIEGSAAERTELEASKTPGEQKRALRRAQSTREKLQERNQFQNDLPPAAVATAIPPRNKRHSLPADGFAVSSATTGSLLSSSLPDNRNHHHQWNWANMGDIVEDAANDDNYHYQSGEFSPTNTTHPRGSHGRRRRSFNFADLMPGCRPVDADGVPLVLRNNAAIADRQVDWTQKDEKNEKLSSQQPRHASHSHDNNHNSSTSKVPRSPLLRKADSLWALKGKLVSVSSGRKHHHGDSNNSSSNKTSRNSANSSETGMTSPIKSPSRGGFFSRLRRLS</sequence>
<feature type="region of interest" description="Disordered" evidence="1">
    <location>
        <begin position="65"/>
        <end position="85"/>
    </location>
</feature>
<feature type="compositionally biased region" description="Low complexity" evidence="1">
    <location>
        <begin position="172"/>
        <end position="185"/>
    </location>
</feature>
<proteinExistence type="predicted"/>